<evidence type="ECO:0000313" key="2">
    <source>
        <dbReference type="Proteomes" id="UP000027135"/>
    </source>
</evidence>
<accession>A0A067RF84</accession>
<organism evidence="1 2">
    <name type="scientific">Zootermopsis nevadensis</name>
    <name type="common">Dampwood termite</name>
    <dbReference type="NCBI Taxonomy" id="136037"/>
    <lineage>
        <taxon>Eukaryota</taxon>
        <taxon>Metazoa</taxon>
        <taxon>Ecdysozoa</taxon>
        <taxon>Arthropoda</taxon>
        <taxon>Hexapoda</taxon>
        <taxon>Insecta</taxon>
        <taxon>Pterygota</taxon>
        <taxon>Neoptera</taxon>
        <taxon>Polyneoptera</taxon>
        <taxon>Dictyoptera</taxon>
        <taxon>Blattodea</taxon>
        <taxon>Blattoidea</taxon>
        <taxon>Termitoidae</taxon>
        <taxon>Termopsidae</taxon>
        <taxon>Zootermopsis</taxon>
    </lineage>
</organism>
<proteinExistence type="predicted"/>
<gene>
    <name evidence="1" type="ORF">L798_01426</name>
</gene>
<dbReference type="InParanoid" id="A0A067RF84"/>
<evidence type="ECO:0000313" key="1">
    <source>
        <dbReference type="EMBL" id="KDR22432.1"/>
    </source>
</evidence>
<reference evidence="1 2" key="1">
    <citation type="journal article" date="2014" name="Nat. Commun.">
        <title>Molecular traces of alternative social organization in a termite genome.</title>
        <authorList>
            <person name="Terrapon N."/>
            <person name="Li C."/>
            <person name="Robertson H.M."/>
            <person name="Ji L."/>
            <person name="Meng X."/>
            <person name="Booth W."/>
            <person name="Chen Z."/>
            <person name="Childers C.P."/>
            <person name="Glastad K.M."/>
            <person name="Gokhale K."/>
            <person name="Gowin J."/>
            <person name="Gronenberg W."/>
            <person name="Hermansen R.A."/>
            <person name="Hu H."/>
            <person name="Hunt B.G."/>
            <person name="Huylmans A.K."/>
            <person name="Khalil S.M."/>
            <person name="Mitchell R.D."/>
            <person name="Munoz-Torres M.C."/>
            <person name="Mustard J.A."/>
            <person name="Pan H."/>
            <person name="Reese J.T."/>
            <person name="Scharf M.E."/>
            <person name="Sun F."/>
            <person name="Vogel H."/>
            <person name="Xiao J."/>
            <person name="Yang W."/>
            <person name="Yang Z."/>
            <person name="Yang Z."/>
            <person name="Zhou J."/>
            <person name="Zhu J."/>
            <person name="Brent C.S."/>
            <person name="Elsik C.G."/>
            <person name="Goodisman M.A."/>
            <person name="Liberles D.A."/>
            <person name="Roe R.M."/>
            <person name="Vargo E.L."/>
            <person name="Vilcinskas A."/>
            <person name="Wang J."/>
            <person name="Bornberg-Bauer E."/>
            <person name="Korb J."/>
            <person name="Zhang G."/>
            <person name="Liebig J."/>
        </authorList>
    </citation>
    <scope>NUCLEOTIDE SEQUENCE [LARGE SCALE GENOMIC DNA]</scope>
    <source>
        <tissue evidence="1">Whole organism</tissue>
    </source>
</reference>
<protein>
    <submittedName>
        <fullName evidence="1">Uncharacterized protein</fullName>
    </submittedName>
</protein>
<dbReference type="AlphaFoldDB" id="A0A067RF84"/>
<sequence length="52" mass="6039">MTTKDLFINNCCYWEAVKTICKCFPELDIIPPLTFIIEAIYPIYACTFMVTP</sequence>
<dbReference type="EMBL" id="KK852507">
    <property type="protein sequence ID" value="KDR22432.1"/>
    <property type="molecule type" value="Genomic_DNA"/>
</dbReference>
<keyword evidence="2" id="KW-1185">Reference proteome</keyword>
<dbReference type="Proteomes" id="UP000027135">
    <property type="component" value="Unassembled WGS sequence"/>
</dbReference>
<name>A0A067RF84_ZOONE</name>